<dbReference type="PANTHER" id="PTHR43333">
    <property type="entry name" value="2-HACID_DH_C DOMAIN-CONTAINING PROTEIN"/>
    <property type="match status" value="1"/>
</dbReference>
<evidence type="ECO:0000256" key="1">
    <source>
        <dbReference type="ARBA" id="ARBA00023002"/>
    </source>
</evidence>
<dbReference type="PANTHER" id="PTHR43333:SF1">
    <property type="entry name" value="D-ISOMER SPECIFIC 2-HYDROXYACID DEHYDROGENASE NAD-BINDING DOMAIN-CONTAINING PROTEIN"/>
    <property type="match status" value="1"/>
</dbReference>
<dbReference type="Gene3D" id="3.40.50.720">
    <property type="entry name" value="NAD(P)-binding Rossmann-like Domain"/>
    <property type="match status" value="2"/>
</dbReference>
<organism evidence="4 5">
    <name type="scientific">Xylocopilactobacillus apicola</name>
    <dbReference type="NCBI Taxonomy" id="2932184"/>
    <lineage>
        <taxon>Bacteria</taxon>
        <taxon>Bacillati</taxon>
        <taxon>Bacillota</taxon>
        <taxon>Bacilli</taxon>
        <taxon>Lactobacillales</taxon>
        <taxon>Lactobacillaceae</taxon>
        <taxon>Xylocopilactobacillus</taxon>
    </lineage>
</organism>
<protein>
    <submittedName>
        <fullName evidence="4">2-hydroxyacid dehydrogenase</fullName>
    </submittedName>
</protein>
<evidence type="ECO:0000313" key="4">
    <source>
        <dbReference type="EMBL" id="BDR58916.1"/>
    </source>
</evidence>
<accession>A0AAU9D936</accession>
<evidence type="ECO:0000313" key="5">
    <source>
        <dbReference type="Proteomes" id="UP001321861"/>
    </source>
</evidence>
<keyword evidence="5" id="KW-1185">Reference proteome</keyword>
<gene>
    <name evidence="4" type="ORF">XA3_13570</name>
</gene>
<dbReference type="AlphaFoldDB" id="A0AAU9D936"/>
<dbReference type="EMBL" id="AP026802">
    <property type="protein sequence ID" value="BDR58916.1"/>
    <property type="molecule type" value="Genomic_DNA"/>
</dbReference>
<dbReference type="Proteomes" id="UP001321861">
    <property type="component" value="Chromosome"/>
</dbReference>
<evidence type="ECO:0000259" key="3">
    <source>
        <dbReference type="Pfam" id="PF02826"/>
    </source>
</evidence>
<dbReference type="RefSeq" id="WP_317634740.1">
    <property type="nucleotide sequence ID" value="NZ_AP026802.1"/>
</dbReference>
<dbReference type="GO" id="GO:0051287">
    <property type="term" value="F:NAD binding"/>
    <property type="evidence" value="ECO:0007669"/>
    <property type="project" value="InterPro"/>
</dbReference>
<keyword evidence="1" id="KW-0560">Oxidoreductase</keyword>
<sequence>MKILVAAPKDIFDPLKIADEFKNNEFFRNNQFYDQTVSENELAQIEVMLGYDQKLLAKILSCPKSHLRWIQALSAGIDYLPLNEIKSNKISLTTLKGLHAEPIAETIIGMILGHYRALNYSARQKSWNKPSFISDTLIQKQVAIFGTGSIGEQTAKLLKAFQTKIIGINHNGHPAKNFDKTLSSESFLPDIKNVDIVVNTMPLTKFTENFFNRDFFDQLTAKPMFINVGRGQSTNTADLIQALNQKQISAAALDVTDPEPLFKDNPLWQMEQVLIMPHISAIYREYTADMLKVFAINLKHFKIDGNLPVNKIDLEKGY</sequence>
<dbReference type="Pfam" id="PF02826">
    <property type="entry name" value="2-Hacid_dh_C"/>
    <property type="match status" value="1"/>
</dbReference>
<dbReference type="SUPFAM" id="SSF52283">
    <property type="entry name" value="Formate/glycerate dehydrogenase catalytic domain-like"/>
    <property type="match status" value="1"/>
</dbReference>
<dbReference type="InterPro" id="IPR036291">
    <property type="entry name" value="NAD(P)-bd_dom_sf"/>
</dbReference>
<dbReference type="GO" id="GO:0016491">
    <property type="term" value="F:oxidoreductase activity"/>
    <property type="evidence" value="ECO:0007669"/>
    <property type="project" value="UniProtKB-KW"/>
</dbReference>
<keyword evidence="2" id="KW-0520">NAD</keyword>
<proteinExistence type="predicted"/>
<feature type="domain" description="D-isomer specific 2-hydroxyacid dehydrogenase NAD-binding" evidence="3">
    <location>
        <begin position="111"/>
        <end position="280"/>
    </location>
</feature>
<dbReference type="KEGG" id="xap:XA3_13570"/>
<reference evidence="4 5" key="1">
    <citation type="journal article" date="2023" name="Microbiol. Spectr.">
        <title>Symbiosis of Carpenter Bees with Uncharacterized Lactic Acid Bacteria Showing NAD Auxotrophy.</title>
        <authorList>
            <person name="Kawasaki S."/>
            <person name="Ozawa K."/>
            <person name="Mori T."/>
            <person name="Yamamoto A."/>
            <person name="Ito M."/>
            <person name="Ohkuma M."/>
            <person name="Sakamoto M."/>
            <person name="Matsutani M."/>
        </authorList>
    </citation>
    <scope>NUCLEOTIDE SEQUENCE [LARGE SCALE GENOMIC DNA]</scope>
    <source>
        <strain evidence="4 5">XA3</strain>
    </source>
</reference>
<name>A0AAU9D936_9LACO</name>
<evidence type="ECO:0000256" key="2">
    <source>
        <dbReference type="ARBA" id="ARBA00023027"/>
    </source>
</evidence>
<dbReference type="SUPFAM" id="SSF51735">
    <property type="entry name" value="NAD(P)-binding Rossmann-fold domains"/>
    <property type="match status" value="1"/>
</dbReference>
<dbReference type="InterPro" id="IPR006140">
    <property type="entry name" value="D-isomer_DH_NAD-bd"/>
</dbReference>